<name>A0A2A2I7D1_9BACI</name>
<dbReference type="EMBL" id="NPOA01000113">
    <property type="protein sequence ID" value="PAV27567.1"/>
    <property type="molecule type" value="Genomic_DNA"/>
</dbReference>
<dbReference type="Proteomes" id="UP000218887">
    <property type="component" value="Unassembled WGS sequence"/>
</dbReference>
<sequence length="108" mass="11715">SALRSSSMREPRHPLLKVVQRLIIRILQAPKSPTRSVNFVKPENGLKEKGTQYYADVKGKAEASLSQSASNTAVPSCKLLCLAVKLDSNVVKGRVNGSYKGVDTLDTC</sequence>
<proteinExistence type="predicted"/>
<dbReference type="AlphaFoldDB" id="A0A2A2I7D1"/>
<evidence type="ECO:0000313" key="1">
    <source>
        <dbReference type="EMBL" id="PAV27567.1"/>
    </source>
</evidence>
<organism evidence="1 2">
    <name type="scientific">Virgibacillus profundi</name>
    <dbReference type="NCBI Taxonomy" id="2024555"/>
    <lineage>
        <taxon>Bacteria</taxon>
        <taxon>Bacillati</taxon>
        <taxon>Bacillota</taxon>
        <taxon>Bacilli</taxon>
        <taxon>Bacillales</taxon>
        <taxon>Bacillaceae</taxon>
        <taxon>Virgibacillus</taxon>
    </lineage>
</organism>
<dbReference type="AntiFam" id="ANF00034">
    <property type="entry name" value="Antisense to 5.8S rRNA"/>
</dbReference>
<dbReference type="RefSeq" id="WP_206207831.1">
    <property type="nucleotide sequence ID" value="NZ_NPOA01000113.1"/>
</dbReference>
<protein>
    <submittedName>
        <fullName evidence="1">Uncharacterized protein</fullName>
    </submittedName>
</protein>
<comment type="caution">
    <text evidence="1">The sequence shown here is derived from an EMBL/GenBank/DDBJ whole genome shotgun (WGS) entry which is preliminary data.</text>
</comment>
<gene>
    <name evidence="1" type="ORF">CIL05_21640</name>
</gene>
<keyword evidence="2" id="KW-1185">Reference proteome</keyword>
<reference evidence="1 2" key="1">
    <citation type="submission" date="2017-08" db="EMBL/GenBank/DDBJ databases">
        <title>Virgibacillus indicus sp. nov. and Virgibacillus profoundi sp. nov, two moderately halophilic bacteria isolated from marine sediment by using the Microfluidic Streak Plate.</title>
        <authorList>
            <person name="Xu B."/>
            <person name="Hu B."/>
            <person name="Wang J."/>
            <person name="Zhu Y."/>
            <person name="Huang L."/>
            <person name="Du W."/>
            <person name="Huang Y."/>
        </authorList>
    </citation>
    <scope>NUCLEOTIDE SEQUENCE [LARGE SCALE GENOMIC DNA]</scope>
    <source>
        <strain evidence="1 2">IO3-P3-H5</strain>
    </source>
</reference>
<feature type="non-terminal residue" evidence="1">
    <location>
        <position position="1"/>
    </location>
</feature>
<accession>A0A2A2I7D1</accession>
<evidence type="ECO:0000313" key="2">
    <source>
        <dbReference type="Proteomes" id="UP000218887"/>
    </source>
</evidence>